<evidence type="ECO:0000256" key="1">
    <source>
        <dbReference type="ARBA" id="ARBA00004761"/>
    </source>
</evidence>
<gene>
    <name evidence="6" type="ORF">OSO01_40070</name>
</gene>
<dbReference type="InterPro" id="IPR000887">
    <property type="entry name" value="Aldlse_KDPG_KHG"/>
</dbReference>
<evidence type="ECO:0000256" key="2">
    <source>
        <dbReference type="ARBA" id="ARBA00006906"/>
    </source>
</evidence>
<reference evidence="6 7" key="1">
    <citation type="submission" date="2019-07" db="EMBL/GenBank/DDBJ databases">
        <title>Whole genome shotgun sequence of Oceanobacillus sojae NBRC 105379.</title>
        <authorList>
            <person name="Hosoyama A."/>
            <person name="Uohara A."/>
            <person name="Ohji S."/>
            <person name="Ichikawa N."/>
        </authorList>
    </citation>
    <scope>NUCLEOTIDE SEQUENCE [LARGE SCALE GENOMIC DNA]</scope>
    <source>
        <strain evidence="6 7">NBRC 105379</strain>
    </source>
</reference>
<dbReference type="EMBL" id="BJYM01000020">
    <property type="protein sequence ID" value="GEN89268.1"/>
    <property type="molecule type" value="Genomic_DNA"/>
</dbReference>
<dbReference type="Proteomes" id="UP000321558">
    <property type="component" value="Unassembled WGS sequence"/>
</dbReference>
<evidence type="ECO:0000256" key="3">
    <source>
        <dbReference type="ARBA" id="ARBA00011233"/>
    </source>
</evidence>
<dbReference type="PANTHER" id="PTHR30246:SF1">
    <property type="entry name" value="2-DEHYDRO-3-DEOXY-6-PHOSPHOGALACTONATE ALDOLASE-RELATED"/>
    <property type="match status" value="1"/>
</dbReference>
<comment type="caution">
    <text evidence="6">The sequence shown here is derived from an EMBL/GenBank/DDBJ whole genome shotgun (WGS) entry which is preliminary data.</text>
</comment>
<dbReference type="InterPro" id="IPR013785">
    <property type="entry name" value="Aldolase_TIM"/>
</dbReference>
<evidence type="ECO:0000256" key="5">
    <source>
        <dbReference type="ARBA" id="ARBA00023277"/>
    </source>
</evidence>
<comment type="pathway">
    <text evidence="1">Carbohydrate acid metabolism.</text>
</comment>
<organism evidence="6 7">
    <name type="scientific">Oceanobacillus sojae</name>
    <dbReference type="NCBI Taxonomy" id="582851"/>
    <lineage>
        <taxon>Bacteria</taxon>
        <taxon>Bacillati</taxon>
        <taxon>Bacillota</taxon>
        <taxon>Bacilli</taxon>
        <taxon>Bacillales</taxon>
        <taxon>Bacillaceae</taxon>
        <taxon>Oceanobacillus</taxon>
    </lineage>
</organism>
<dbReference type="RefSeq" id="WP_147212177.1">
    <property type="nucleotide sequence ID" value="NZ_BJYM01000020.1"/>
</dbReference>
<proteinExistence type="inferred from homology"/>
<dbReference type="AlphaFoldDB" id="A0A511ZPA1"/>
<protein>
    <submittedName>
        <fullName evidence="6">2-dehydro-3-deoxy-phosphogluconate aldolase</fullName>
    </submittedName>
</protein>
<keyword evidence="7" id="KW-1185">Reference proteome</keyword>
<dbReference type="Gene3D" id="3.20.20.70">
    <property type="entry name" value="Aldolase class I"/>
    <property type="match status" value="1"/>
</dbReference>
<dbReference type="CDD" id="cd00452">
    <property type="entry name" value="KDPG_aldolase"/>
    <property type="match status" value="1"/>
</dbReference>
<evidence type="ECO:0000256" key="4">
    <source>
        <dbReference type="ARBA" id="ARBA00023239"/>
    </source>
</evidence>
<dbReference type="PANTHER" id="PTHR30246">
    <property type="entry name" value="2-KETO-3-DEOXY-6-PHOSPHOGLUCONATE ALDOLASE"/>
    <property type="match status" value="1"/>
</dbReference>
<dbReference type="Pfam" id="PF01081">
    <property type="entry name" value="Aldolase"/>
    <property type="match status" value="1"/>
</dbReference>
<dbReference type="STRING" id="582851.GCA_900162665_03668"/>
<accession>A0A511ZPA1</accession>
<dbReference type="GO" id="GO:0016829">
    <property type="term" value="F:lyase activity"/>
    <property type="evidence" value="ECO:0007669"/>
    <property type="project" value="UniProtKB-KW"/>
</dbReference>
<keyword evidence="5" id="KW-0119">Carbohydrate metabolism</keyword>
<name>A0A511ZPA1_9BACI</name>
<sequence length="209" mass="22028">MNTLEAIYLHKIIAIIRGAKKEDLLQIGAALKEGGVRLIEVTLNSPGAIEGIKQLKEAFGEEMRVGAGTVLDPESAKGAIDAGADFILSPTVSKETIKITKRYGKVSIPGAFTPTEILTAYEEGADLVKVFPASIGASYIKDIRGPLSHIPLVPTGGVGLDNIVDFQKAGAAAFGIGSSLVNTKKDFDEAYLSKLTENARAFVQAVSVE</sequence>
<evidence type="ECO:0000313" key="7">
    <source>
        <dbReference type="Proteomes" id="UP000321558"/>
    </source>
</evidence>
<comment type="subunit">
    <text evidence="3">Homotrimer.</text>
</comment>
<dbReference type="NCBIfam" id="TIGR01182">
    <property type="entry name" value="eda"/>
    <property type="match status" value="1"/>
</dbReference>
<dbReference type="SUPFAM" id="SSF51569">
    <property type="entry name" value="Aldolase"/>
    <property type="match status" value="1"/>
</dbReference>
<comment type="similarity">
    <text evidence="2">Belongs to the KHG/KDPG aldolase family.</text>
</comment>
<evidence type="ECO:0000313" key="6">
    <source>
        <dbReference type="EMBL" id="GEN89268.1"/>
    </source>
</evidence>
<dbReference type="OrthoDB" id="9802667at2"/>
<keyword evidence="4" id="KW-0456">Lyase</keyword>